<dbReference type="PANTHER" id="PTHR34427">
    <property type="entry name" value="DUF4283 DOMAIN PROTEIN"/>
    <property type="match status" value="1"/>
</dbReference>
<feature type="compositionally biased region" description="Basic and acidic residues" evidence="1">
    <location>
        <begin position="665"/>
        <end position="677"/>
    </location>
</feature>
<feature type="compositionally biased region" description="Basic and acidic residues" evidence="1">
    <location>
        <begin position="643"/>
        <end position="653"/>
    </location>
</feature>
<protein>
    <recommendedName>
        <fullName evidence="2">DUF4283 domain-containing protein</fullName>
    </recommendedName>
</protein>
<evidence type="ECO:0000313" key="3">
    <source>
        <dbReference type="EMBL" id="WMV18290.1"/>
    </source>
</evidence>
<evidence type="ECO:0000313" key="4">
    <source>
        <dbReference type="Proteomes" id="UP001234989"/>
    </source>
</evidence>
<feature type="region of interest" description="Disordered" evidence="1">
    <location>
        <begin position="643"/>
        <end position="677"/>
    </location>
</feature>
<evidence type="ECO:0000259" key="2">
    <source>
        <dbReference type="Pfam" id="PF14111"/>
    </source>
</evidence>
<dbReference type="Proteomes" id="UP001234989">
    <property type="component" value="Chromosome 3"/>
</dbReference>
<dbReference type="AlphaFoldDB" id="A0AAF0Q9U2"/>
<name>A0AAF0Q9U2_SOLVR</name>
<accession>A0AAF0Q9U2</accession>
<sequence length="677" mass="76406">MEDTIYFAVGFKSYDITRTSGTAGEWYDWTERSRKSITRISFTGKAMEWITSIMREASKAKGNTVRRWKKKDDFTEIYCARNFNKYGRYISLINVRGKRRAVIIVPELSFNSGWSGIAEKIGRFIHSYKRVGNLETHRLVDSNIPYVDMLKSSKWTNKGRKDMPEKIIKRGGRICINRDANIQSEVLKKSLVGEFMTSKGEAPTLTEVRGWASSLWKKVHGLNIYDMGESFFLFEFASKVTAEQVVEGDWVWRNLPVKMQWWSPTVCASAGGDRTNAIWIRVVGLPLHFWEHHTFKAIGDFCGGWIETEEETQLRNHLKWARIKIKGNGSDVPKEVTIDDGAFLYTMQVWTEAPARVTVGENNSEKGFTQRSPIYGPKVFVEDSEVLRGAADKAVQPRAMAETRGENFRTPNVDLGLRVSSNKSLNADLGFRVSGSKSLLATLGQMGQLGQFSPNSSGKNKEVAHDRHMPFNEGLNEIKILASQFLEALSHWESSSKLPQVENSTEKGLTPMEIQGEKSDIHQETASQNMIDESGVMQLQEKGDCSRETDAGCEEQNMQIQQIHDVEPVASNTPRKNNGEVEIQQIHDAEPLSIQSPGVQTDAEVEASNWISSHILELSRTYGVAFEGFRGETHALLMKLDERKRGMEKKGENSEATTSRQRGIGKNELKKLQSDLN</sequence>
<keyword evidence="4" id="KW-1185">Reference proteome</keyword>
<evidence type="ECO:0000256" key="1">
    <source>
        <dbReference type="SAM" id="MobiDB-lite"/>
    </source>
</evidence>
<gene>
    <name evidence="3" type="ORF">MTR67_011675</name>
</gene>
<dbReference type="Pfam" id="PF14111">
    <property type="entry name" value="DUF4283"/>
    <property type="match status" value="1"/>
</dbReference>
<dbReference type="InterPro" id="IPR025558">
    <property type="entry name" value="DUF4283"/>
</dbReference>
<proteinExistence type="predicted"/>
<dbReference type="EMBL" id="CP133614">
    <property type="protein sequence ID" value="WMV18290.1"/>
    <property type="molecule type" value="Genomic_DNA"/>
</dbReference>
<organism evidence="3 4">
    <name type="scientific">Solanum verrucosum</name>
    <dbReference type="NCBI Taxonomy" id="315347"/>
    <lineage>
        <taxon>Eukaryota</taxon>
        <taxon>Viridiplantae</taxon>
        <taxon>Streptophyta</taxon>
        <taxon>Embryophyta</taxon>
        <taxon>Tracheophyta</taxon>
        <taxon>Spermatophyta</taxon>
        <taxon>Magnoliopsida</taxon>
        <taxon>eudicotyledons</taxon>
        <taxon>Gunneridae</taxon>
        <taxon>Pentapetalae</taxon>
        <taxon>asterids</taxon>
        <taxon>lamiids</taxon>
        <taxon>Solanales</taxon>
        <taxon>Solanaceae</taxon>
        <taxon>Solanoideae</taxon>
        <taxon>Solaneae</taxon>
        <taxon>Solanum</taxon>
    </lineage>
</organism>
<dbReference type="PANTHER" id="PTHR34427:SF10">
    <property type="entry name" value="DUF4283 DOMAIN-CONTAINING PROTEIN"/>
    <property type="match status" value="1"/>
</dbReference>
<feature type="domain" description="DUF4283" evidence="2">
    <location>
        <begin position="184"/>
        <end position="267"/>
    </location>
</feature>
<reference evidence="3" key="1">
    <citation type="submission" date="2023-08" db="EMBL/GenBank/DDBJ databases">
        <title>A de novo genome assembly of Solanum verrucosum Schlechtendal, a Mexican diploid species geographically isolated from the other diploid A-genome species in potato relatives.</title>
        <authorList>
            <person name="Hosaka K."/>
        </authorList>
    </citation>
    <scope>NUCLEOTIDE SEQUENCE</scope>
    <source>
        <tissue evidence="3">Young leaves</tissue>
    </source>
</reference>